<name>A0A3S3QXR1_9BACT</name>
<keyword evidence="1" id="KW-0472">Membrane</keyword>
<protein>
    <submittedName>
        <fullName evidence="2">Uncharacterized protein</fullName>
    </submittedName>
</protein>
<evidence type="ECO:0000313" key="2">
    <source>
        <dbReference type="EMBL" id="RWX45124.1"/>
    </source>
</evidence>
<keyword evidence="3" id="KW-1185">Reference proteome</keyword>
<dbReference type="AlphaFoldDB" id="A0A3S3QXR1"/>
<gene>
    <name evidence="2" type="ORF">H206_01054</name>
</gene>
<keyword evidence="1" id="KW-1133">Transmembrane helix</keyword>
<dbReference type="EMBL" id="MTKO01000082">
    <property type="protein sequence ID" value="RWX45124.1"/>
    <property type="molecule type" value="Genomic_DNA"/>
</dbReference>
<organism evidence="2 3">
    <name type="scientific">Candidatus Electrothrix aarhusensis</name>
    <dbReference type="NCBI Taxonomy" id="1859131"/>
    <lineage>
        <taxon>Bacteria</taxon>
        <taxon>Pseudomonadati</taxon>
        <taxon>Thermodesulfobacteriota</taxon>
        <taxon>Desulfobulbia</taxon>
        <taxon>Desulfobulbales</taxon>
        <taxon>Desulfobulbaceae</taxon>
        <taxon>Candidatus Electrothrix</taxon>
    </lineage>
</organism>
<accession>A0A3S3QXR1</accession>
<dbReference type="Proteomes" id="UP000287853">
    <property type="component" value="Unassembled WGS sequence"/>
</dbReference>
<sequence length="55" mass="6243">MPTHIAILFAVCLLIGFLGRYRKFGFWGYFFGSLLLTPLIGIILLLASDPKKDRQ</sequence>
<comment type="caution">
    <text evidence="2">The sequence shown here is derived from an EMBL/GenBank/DDBJ whole genome shotgun (WGS) entry which is preliminary data.</text>
</comment>
<proteinExistence type="predicted"/>
<keyword evidence="1" id="KW-0812">Transmembrane</keyword>
<evidence type="ECO:0000313" key="3">
    <source>
        <dbReference type="Proteomes" id="UP000287853"/>
    </source>
</evidence>
<evidence type="ECO:0000256" key="1">
    <source>
        <dbReference type="SAM" id="Phobius"/>
    </source>
</evidence>
<reference evidence="2 3" key="1">
    <citation type="submission" date="2017-01" db="EMBL/GenBank/DDBJ databases">
        <title>The cable genome- insights into the physiology and evolution of filamentous bacteria capable of sulfide oxidation via long distance electron transfer.</title>
        <authorList>
            <person name="Schreiber L."/>
            <person name="Bjerg J.T."/>
            <person name="Boggild A."/>
            <person name="Van De Vossenberg J."/>
            <person name="Meysman F."/>
            <person name="Nielsen L.P."/>
            <person name="Schramm A."/>
            <person name="Kjeldsen K.U."/>
        </authorList>
    </citation>
    <scope>NUCLEOTIDE SEQUENCE [LARGE SCALE GENOMIC DNA]</scope>
    <source>
        <strain evidence="2">MCF</strain>
    </source>
</reference>
<feature type="transmembrane region" description="Helical" evidence="1">
    <location>
        <begin position="29"/>
        <end position="47"/>
    </location>
</feature>